<dbReference type="OrthoDB" id="3562979at2759"/>
<feature type="chain" id="PRO_5009875275" evidence="3">
    <location>
        <begin position="19"/>
        <end position="282"/>
    </location>
</feature>
<dbReference type="EMBL" id="FJOG01000027">
    <property type="protein sequence ID" value="CZR64516.1"/>
    <property type="molecule type" value="Genomic_DNA"/>
</dbReference>
<keyword evidence="2" id="KW-1133">Transmembrane helix</keyword>
<dbReference type="Proteomes" id="UP000184330">
    <property type="component" value="Unassembled WGS sequence"/>
</dbReference>
<gene>
    <name evidence="4" type="ORF">PAC_14414</name>
</gene>
<evidence type="ECO:0000256" key="3">
    <source>
        <dbReference type="SAM" id="SignalP"/>
    </source>
</evidence>
<reference evidence="4 5" key="1">
    <citation type="submission" date="2016-03" db="EMBL/GenBank/DDBJ databases">
        <authorList>
            <person name="Ploux O."/>
        </authorList>
    </citation>
    <scope>NUCLEOTIDE SEQUENCE [LARGE SCALE GENOMIC DNA]</scope>
    <source>
        <strain evidence="4 5">UAMH 11012</strain>
    </source>
</reference>
<name>A0A1L7XHT2_9HELO</name>
<dbReference type="AlphaFoldDB" id="A0A1L7XHT2"/>
<evidence type="ECO:0000313" key="5">
    <source>
        <dbReference type="Proteomes" id="UP000184330"/>
    </source>
</evidence>
<keyword evidence="5" id="KW-1185">Reference proteome</keyword>
<feature type="region of interest" description="Disordered" evidence="1">
    <location>
        <begin position="116"/>
        <end position="139"/>
    </location>
</feature>
<keyword evidence="2" id="KW-0472">Membrane</keyword>
<accession>A0A1L7XHT2</accession>
<feature type="signal peptide" evidence="3">
    <location>
        <begin position="1"/>
        <end position="18"/>
    </location>
</feature>
<protein>
    <submittedName>
        <fullName evidence="4">Uncharacterized protein</fullName>
    </submittedName>
</protein>
<evidence type="ECO:0000313" key="4">
    <source>
        <dbReference type="EMBL" id="CZR64516.1"/>
    </source>
</evidence>
<evidence type="ECO:0000256" key="1">
    <source>
        <dbReference type="SAM" id="MobiDB-lite"/>
    </source>
</evidence>
<proteinExistence type="predicted"/>
<feature type="transmembrane region" description="Helical" evidence="2">
    <location>
        <begin position="207"/>
        <end position="226"/>
    </location>
</feature>
<keyword evidence="2" id="KW-0812">Transmembrane</keyword>
<keyword evidence="3" id="KW-0732">Signal</keyword>
<organism evidence="4 5">
    <name type="scientific">Phialocephala subalpina</name>
    <dbReference type="NCBI Taxonomy" id="576137"/>
    <lineage>
        <taxon>Eukaryota</taxon>
        <taxon>Fungi</taxon>
        <taxon>Dikarya</taxon>
        <taxon>Ascomycota</taxon>
        <taxon>Pezizomycotina</taxon>
        <taxon>Leotiomycetes</taxon>
        <taxon>Helotiales</taxon>
        <taxon>Mollisiaceae</taxon>
        <taxon>Phialocephala</taxon>
        <taxon>Phialocephala fortinii species complex</taxon>
    </lineage>
</organism>
<evidence type="ECO:0000256" key="2">
    <source>
        <dbReference type="SAM" id="Phobius"/>
    </source>
</evidence>
<sequence>MKPTSVLSLILVLHIATAVPIPSKHTNAMLEHCPHCSSYQNSSPPSKLSTPHFPSHQLFLPCPSPTSVSVAGHRLSEEILLNNAPITPQTTVQPSEALAANVPLVSSYLLSLHAQNSLQPDHEPESEADALPAKPTSALPHLRKEDAKRYWASLRGDKNGLMEETVGNYGHSVSNPKCFYASCHSTVAESSYSRASAVQSIAMPREYNSLLVVGIVGLFLCGVIILEAIEKIADHGIVPFDIKEPFYLQTPSLPKYEIAANNCTDSDVETETRHNSDVFEKV</sequence>